<reference evidence="6 7" key="1">
    <citation type="submission" date="2016-10" db="EMBL/GenBank/DDBJ databases">
        <authorList>
            <person name="de Groot N.N."/>
        </authorList>
    </citation>
    <scope>NUCLEOTIDE SEQUENCE [LARGE SCALE GENOMIC DNA]</scope>
    <source>
        <strain evidence="6 7">Vu-144</strain>
    </source>
</reference>
<dbReference type="AlphaFoldDB" id="A0A1H4D3E1"/>
<dbReference type="RefSeq" id="WP_211481919.1">
    <property type="nucleotide sequence ID" value="NZ_FNQY01000043.1"/>
</dbReference>
<evidence type="ECO:0000313" key="6">
    <source>
        <dbReference type="EMBL" id="SEA67098.1"/>
    </source>
</evidence>
<feature type="domain" description="Bacterial surface antigen (D15)" evidence="5">
    <location>
        <begin position="290"/>
        <end position="579"/>
    </location>
</feature>
<accession>A0A1H4D3E1</accession>
<evidence type="ECO:0000256" key="3">
    <source>
        <dbReference type="ARBA" id="ARBA00022692"/>
    </source>
</evidence>
<dbReference type="Pfam" id="PF01103">
    <property type="entry name" value="Omp85"/>
    <property type="match status" value="1"/>
</dbReference>
<evidence type="ECO:0000256" key="1">
    <source>
        <dbReference type="ARBA" id="ARBA00004370"/>
    </source>
</evidence>
<dbReference type="PANTHER" id="PTHR12815">
    <property type="entry name" value="SORTING AND ASSEMBLY MACHINERY SAMM50 PROTEIN FAMILY MEMBER"/>
    <property type="match status" value="1"/>
</dbReference>
<dbReference type="Gene3D" id="2.40.160.50">
    <property type="entry name" value="membrane protein fhac: a member of the omp85/tpsb transporter family"/>
    <property type="match status" value="1"/>
</dbReference>
<organism evidence="6 7">
    <name type="scientific">Arachidicoccus rhizosphaerae</name>
    <dbReference type="NCBI Taxonomy" id="551991"/>
    <lineage>
        <taxon>Bacteria</taxon>
        <taxon>Pseudomonadati</taxon>
        <taxon>Bacteroidota</taxon>
        <taxon>Chitinophagia</taxon>
        <taxon>Chitinophagales</taxon>
        <taxon>Chitinophagaceae</taxon>
        <taxon>Arachidicoccus</taxon>
    </lineage>
</organism>
<keyword evidence="4" id="KW-0472">Membrane</keyword>
<keyword evidence="7" id="KW-1185">Reference proteome</keyword>
<keyword evidence="2" id="KW-1134">Transmembrane beta strand</keyword>
<dbReference type="InterPro" id="IPR000184">
    <property type="entry name" value="Bac_surfAg_D15"/>
</dbReference>
<comment type="subcellular location">
    <subcellularLocation>
        <location evidence="1">Membrane</location>
    </subcellularLocation>
</comment>
<evidence type="ECO:0000313" key="7">
    <source>
        <dbReference type="Proteomes" id="UP000199041"/>
    </source>
</evidence>
<dbReference type="EMBL" id="FNQY01000043">
    <property type="protein sequence ID" value="SEA67098.1"/>
    <property type="molecule type" value="Genomic_DNA"/>
</dbReference>
<protein>
    <submittedName>
        <fullName evidence="6">Surface antigen</fullName>
    </submittedName>
</protein>
<evidence type="ECO:0000256" key="2">
    <source>
        <dbReference type="ARBA" id="ARBA00022452"/>
    </source>
</evidence>
<dbReference type="InterPro" id="IPR039910">
    <property type="entry name" value="D15-like"/>
</dbReference>
<sequence>MAVVFLLLLCVPEGKAQATKHSVQDSVELQILRVDSNALDVHLQFLTSFPTIDSCRRYLAAFPKKLALEGYLGASIDSVWEINDHKVGALLYLGARYQWLGIDLSDESKRILEEKRIYYTELQGQLMNENAVRKISDALVGYYLDQGYPFVSCRLDSIQFKPLPGNGKVMGVQGRLEVDKGVRYTIDTLLIKGNAQVKPGFLSQYLNIHPGDAFDQSKIEGADRLLQNLPYVKWKAPTQVNMGISGATLELALDKQPTNQIDALIGFMPANGETGGKLQITGQVALLLRNAFGSGETLNVNWEQLQPQSPNIELAFQRPYIMHSPFGLDLSFNLYKKDSAYVNAAANIGTTYQFSALQSGKVFLNLASSRLLDVDTLTIIAEKALPEVMDVHSVNIGLGYQLNTTDYRFNPRKGAELDVNAVIGNKKVKKNNAITSITATGGFDYASLYDTVPLSSYQVRLSLAAARYIPVGKFGVLKLGVNAGLYQSPHIFVNEMFMIGGHAILRGFDEQSIYATSYGVGTFEYRYLIGQNSYFFGFSDLGYAGYHNHVRSTDNGYLSFGLGMAFETKAGIFNFSLATGKGGGNQFGLSQAKVHIGYVTLF</sequence>
<dbReference type="PANTHER" id="PTHR12815:SF18">
    <property type="entry name" value="SORTING AND ASSEMBLY MACHINERY COMPONENT 50 HOMOLOG"/>
    <property type="match status" value="1"/>
</dbReference>
<evidence type="ECO:0000256" key="4">
    <source>
        <dbReference type="ARBA" id="ARBA00023136"/>
    </source>
</evidence>
<name>A0A1H4D3E1_9BACT</name>
<evidence type="ECO:0000259" key="5">
    <source>
        <dbReference type="Pfam" id="PF01103"/>
    </source>
</evidence>
<dbReference type="GO" id="GO:0019867">
    <property type="term" value="C:outer membrane"/>
    <property type="evidence" value="ECO:0007669"/>
    <property type="project" value="InterPro"/>
</dbReference>
<proteinExistence type="predicted"/>
<dbReference type="Proteomes" id="UP000199041">
    <property type="component" value="Unassembled WGS sequence"/>
</dbReference>
<keyword evidence="3" id="KW-0812">Transmembrane</keyword>
<dbReference type="Gene3D" id="3.10.20.310">
    <property type="entry name" value="membrane protein fhac"/>
    <property type="match status" value="1"/>
</dbReference>
<dbReference type="STRING" id="551991.SAMN05192529_14313"/>
<gene>
    <name evidence="6" type="ORF">SAMN05192529_14313</name>
</gene>